<keyword evidence="2" id="KW-1185">Reference proteome</keyword>
<proteinExistence type="predicted"/>
<evidence type="ECO:0000313" key="1">
    <source>
        <dbReference type="EMBL" id="KAK9157676.1"/>
    </source>
</evidence>
<dbReference type="Proteomes" id="UP001419268">
    <property type="component" value="Unassembled WGS sequence"/>
</dbReference>
<organism evidence="1 2">
    <name type="scientific">Stephania cephalantha</name>
    <dbReference type="NCBI Taxonomy" id="152367"/>
    <lineage>
        <taxon>Eukaryota</taxon>
        <taxon>Viridiplantae</taxon>
        <taxon>Streptophyta</taxon>
        <taxon>Embryophyta</taxon>
        <taxon>Tracheophyta</taxon>
        <taxon>Spermatophyta</taxon>
        <taxon>Magnoliopsida</taxon>
        <taxon>Ranunculales</taxon>
        <taxon>Menispermaceae</taxon>
        <taxon>Menispermoideae</taxon>
        <taxon>Cissampelideae</taxon>
        <taxon>Stephania</taxon>
    </lineage>
</organism>
<gene>
    <name evidence="1" type="ORF">Scep_004250</name>
</gene>
<protein>
    <submittedName>
        <fullName evidence="1">Uncharacterized protein</fullName>
    </submittedName>
</protein>
<reference evidence="1 2" key="1">
    <citation type="submission" date="2024-01" db="EMBL/GenBank/DDBJ databases">
        <title>Genome assemblies of Stephania.</title>
        <authorList>
            <person name="Yang L."/>
        </authorList>
    </citation>
    <scope>NUCLEOTIDE SEQUENCE [LARGE SCALE GENOMIC DNA]</scope>
    <source>
        <strain evidence="1">JXDWG</strain>
        <tissue evidence="1">Leaf</tissue>
    </source>
</reference>
<comment type="caution">
    <text evidence="1">The sequence shown here is derived from an EMBL/GenBank/DDBJ whole genome shotgun (WGS) entry which is preliminary data.</text>
</comment>
<evidence type="ECO:0000313" key="2">
    <source>
        <dbReference type="Proteomes" id="UP001419268"/>
    </source>
</evidence>
<name>A0AAP0PYW7_9MAGN</name>
<sequence length="55" mass="6021">MRGKSEDVGGCRSILRIKGFGCQFINKNLLQQIHLGLQPRETVVCCRASGLNFGA</sequence>
<dbReference type="EMBL" id="JBBNAG010000002">
    <property type="protein sequence ID" value="KAK9157676.1"/>
    <property type="molecule type" value="Genomic_DNA"/>
</dbReference>
<accession>A0AAP0PYW7</accession>
<dbReference type="AlphaFoldDB" id="A0AAP0PYW7"/>